<reference evidence="2 3" key="1">
    <citation type="journal article" date="2016" name="Nat. Commun.">
        <title>Thousands of microbial genomes shed light on interconnected biogeochemical processes in an aquifer system.</title>
        <authorList>
            <person name="Anantharaman K."/>
            <person name="Brown C.T."/>
            <person name="Hug L.A."/>
            <person name="Sharon I."/>
            <person name="Castelle C.J."/>
            <person name="Probst A.J."/>
            <person name="Thomas B.C."/>
            <person name="Singh A."/>
            <person name="Wilkins M.J."/>
            <person name="Karaoz U."/>
            <person name="Brodie E.L."/>
            <person name="Williams K.H."/>
            <person name="Hubbard S.S."/>
            <person name="Banfield J.F."/>
        </authorList>
    </citation>
    <scope>NUCLEOTIDE SEQUENCE [LARGE SCALE GENOMIC DNA]</scope>
</reference>
<accession>A0A1G2JTV4</accession>
<comment type="caution">
    <text evidence="2">The sequence shown here is derived from an EMBL/GenBank/DDBJ whole genome shotgun (WGS) entry which is preliminary data.</text>
</comment>
<dbReference type="EMBL" id="MHPU01000003">
    <property type="protein sequence ID" value="OGZ89710.1"/>
    <property type="molecule type" value="Genomic_DNA"/>
</dbReference>
<keyword evidence="1" id="KW-0472">Membrane</keyword>
<sequence>MKKIILILIVVATIILLVTVYFWIFNYNKYIIGWCQNSGGKYPCIILEKPKYDLMENNQPESIDECDKEKDEIEQANCYINLARVQRDISICDNIKIIVLKNSCESLVASQTKNVGACNNLNKDAREECYRGIAISTNNLDLCDKITSSSVNRDGCILTIAEHKKDISICEKISDANTKKFCINLVSKANSNFQNQASITVNSPTVGDKWLLGKTYNITWNATNMGKLIIQLILNNDNGKLPSYVAGDIPAYNISTNINSNQESFSWKVPQDLKYDYNQIIVWGMPEGCTDCGNIVGRSEIFEIIK</sequence>
<protein>
    <submittedName>
        <fullName evidence="2">Uncharacterized protein</fullName>
    </submittedName>
</protein>
<gene>
    <name evidence="2" type="ORF">A2561_00275</name>
</gene>
<keyword evidence="1" id="KW-1133">Transmembrane helix</keyword>
<feature type="transmembrane region" description="Helical" evidence="1">
    <location>
        <begin position="5"/>
        <end position="25"/>
    </location>
</feature>
<dbReference type="AlphaFoldDB" id="A0A1G2JTV4"/>
<dbReference type="Proteomes" id="UP000178935">
    <property type="component" value="Unassembled WGS sequence"/>
</dbReference>
<organism evidence="2 3">
    <name type="scientific">Candidatus Staskawiczbacteria bacterium RIFOXYD1_FULL_32_13</name>
    <dbReference type="NCBI Taxonomy" id="1802234"/>
    <lineage>
        <taxon>Bacteria</taxon>
        <taxon>Candidatus Staskawicziibacteriota</taxon>
    </lineage>
</organism>
<name>A0A1G2JTV4_9BACT</name>
<evidence type="ECO:0000313" key="2">
    <source>
        <dbReference type="EMBL" id="OGZ89710.1"/>
    </source>
</evidence>
<evidence type="ECO:0000256" key="1">
    <source>
        <dbReference type="SAM" id="Phobius"/>
    </source>
</evidence>
<keyword evidence="1" id="KW-0812">Transmembrane</keyword>
<proteinExistence type="predicted"/>
<evidence type="ECO:0000313" key="3">
    <source>
        <dbReference type="Proteomes" id="UP000178935"/>
    </source>
</evidence>